<reference evidence="1 2" key="1">
    <citation type="submission" date="2015-12" db="EMBL/GenBank/DDBJ databases">
        <title>Draft genome sequence of Moniliophthora roreri, the causal agent of frosty pod rot of cacao.</title>
        <authorList>
            <person name="Aime M.C."/>
            <person name="Diaz-Valderrama J.R."/>
            <person name="Kijpornyongpan T."/>
            <person name="Phillips-Mora W."/>
        </authorList>
    </citation>
    <scope>NUCLEOTIDE SEQUENCE [LARGE SCALE GENOMIC DNA]</scope>
    <source>
        <strain evidence="1 2">MCA 2952</strain>
    </source>
</reference>
<evidence type="ECO:0000313" key="2">
    <source>
        <dbReference type="Proteomes" id="UP000054988"/>
    </source>
</evidence>
<proteinExistence type="predicted"/>
<evidence type="ECO:0000313" key="1">
    <source>
        <dbReference type="EMBL" id="KTB42138.1"/>
    </source>
</evidence>
<gene>
    <name evidence="1" type="ORF">WG66_5266</name>
</gene>
<sequence length="247" mass="28437">MASVLRKVIRIGSSSQPPVKSCDDVNCSGSWNTPRIGPSEPQIGDIFSISMSIYTPFKTLLGVKLKDSESYYTAGGTKGARPCIIIDTRKMRAIYMVLLMASFDKSEEADVPQPFKQFLTPIPTSYRPIKGNMEHIHTTPEWESAPQYLVLIPVPCPKSRLMERWSSHKVDSSKGKFDFYLDDLALATLRRLAFQKRQYWEEKGKYELTREEYLKQLDKLKEEQTKSFWAKSQKTRSQFTGFKRSIR</sequence>
<organism evidence="1 2">
    <name type="scientific">Moniliophthora roreri</name>
    <name type="common">Frosty pod rot fungus</name>
    <name type="synonym">Monilia roreri</name>
    <dbReference type="NCBI Taxonomy" id="221103"/>
    <lineage>
        <taxon>Eukaryota</taxon>
        <taxon>Fungi</taxon>
        <taxon>Dikarya</taxon>
        <taxon>Basidiomycota</taxon>
        <taxon>Agaricomycotina</taxon>
        <taxon>Agaricomycetes</taxon>
        <taxon>Agaricomycetidae</taxon>
        <taxon>Agaricales</taxon>
        <taxon>Marasmiineae</taxon>
        <taxon>Marasmiaceae</taxon>
        <taxon>Moniliophthora</taxon>
    </lineage>
</organism>
<protein>
    <submittedName>
        <fullName evidence="1">Uncharacterized protein</fullName>
    </submittedName>
</protein>
<dbReference type="Proteomes" id="UP000054988">
    <property type="component" value="Unassembled WGS sequence"/>
</dbReference>
<dbReference type="AlphaFoldDB" id="A0A0W0G0S7"/>
<dbReference type="EMBL" id="LATX01001378">
    <property type="protein sequence ID" value="KTB42138.1"/>
    <property type="molecule type" value="Genomic_DNA"/>
</dbReference>
<accession>A0A0W0G0S7</accession>
<comment type="caution">
    <text evidence="1">The sequence shown here is derived from an EMBL/GenBank/DDBJ whole genome shotgun (WGS) entry which is preliminary data.</text>
</comment>
<name>A0A0W0G0S7_MONRR</name>